<sequence length="261" mass="29133">MKFQKPIKRRGIYRRKRKLLPFIFLAVIIAVVYFFYYVNQKLTPIYIGYAEVQTEKIANHVISEAITERIANVLDVNDVIQHVPTGESSDQVIAKYNTEVINRILADVRTTVDENLDEIEKGNIDILPLDDDIEYDAEQMQAQGGVVFFVSLGQVTNLPLLGNLGPRIPIRFHVIGDAHATVVPYIKEFGINNAYVEVNIVLTVQVKIIVPLATKTSIVEQTVPIAIGLVQGPVPQVYSTGDGAMKPNVDVEVPLKPELKE</sequence>
<dbReference type="AlphaFoldDB" id="A0A1D8JE38"/>
<dbReference type="Pfam" id="PF09560">
    <property type="entry name" value="Spore_YunB"/>
    <property type="match status" value="1"/>
</dbReference>
<dbReference type="InterPro" id="IPR014197">
    <property type="entry name" value="Sporulation_prot_YunB"/>
</dbReference>
<dbReference type="NCBIfam" id="TIGR02832">
    <property type="entry name" value="spo_yunB"/>
    <property type="match status" value="1"/>
</dbReference>
<protein>
    <submittedName>
        <fullName evidence="2">Sporulation protein YunB</fullName>
    </submittedName>
</protein>
<dbReference type="EMBL" id="CP017560">
    <property type="protein sequence ID" value="AOV06974.1"/>
    <property type="molecule type" value="Genomic_DNA"/>
</dbReference>
<keyword evidence="3" id="KW-1185">Reference proteome</keyword>
<dbReference type="Proteomes" id="UP000185746">
    <property type="component" value="Chromosome"/>
</dbReference>
<reference evidence="2 3" key="1">
    <citation type="submission" date="2016-09" db="EMBL/GenBank/DDBJ databases">
        <title>Complete genome sequence of the Lysinibacillus sphaericus LMG 22257, a specie of Bacillus with ureolytic activity that can effectively biodeposit calcium carbonate.</title>
        <authorList>
            <person name="Yan W."/>
        </authorList>
    </citation>
    <scope>NUCLEOTIDE SEQUENCE [LARGE SCALE GENOMIC DNA]</scope>
    <source>
        <strain evidence="2 3">LMG 22257</strain>
    </source>
</reference>
<gene>
    <name evidence="2" type="ORF">BI350_04915</name>
</gene>
<accession>A0A1D8JE38</accession>
<keyword evidence="1" id="KW-0812">Transmembrane</keyword>
<evidence type="ECO:0000313" key="2">
    <source>
        <dbReference type="EMBL" id="AOV06974.1"/>
    </source>
</evidence>
<evidence type="ECO:0000256" key="1">
    <source>
        <dbReference type="SAM" id="Phobius"/>
    </source>
</evidence>
<dbReference type="RefSeq" id="WP_075527101.1">
    <property type="nucleotide sequence ID" value="NZ_CP017560.1"/>
</dbReference>
<keyword evidence="1" id="KW-1133">Transmembrane helix</keyword>
<evidence type="ECO:0000313" key="3">
    <source>
        <dbReference type="Proteomes" id="UP000185746"/>
    </source>
</evidence>
<name>A0A1D8JE38_9BACL</name>
<dbReference type="PIRSF" id="PIRSF021383">
    <property type="entry name" value="YunB"/>
    <property type="match status" value="1"/>
</dbReference>
<feature type="transmembrane region" description="Helical" evidence="1">
    <location>
        <begin position="20"/>
        <end position="38"/>
    </location>
</feature>
<dbReference type="KEGG" id="surl:BI350_04915"/>
<proteinExistence type="predicted"/>
<keyword evidence="1" id="KW-0472">Membrane</keyword>
<organism evidence="2 3">
    <name type="scientific">Sporosarcina ureilytica</name>
    <dbReference type="NCBI Taxonomy" id="298596"/>
    <lineage>
        <taxon>Bacteria</taxon>
        <taxon>Bacillati</taxon>
        <taxon>Bacillota</taxon>
        <taxon>Bacilli</taxon>
        <taxon>Bacillales</taxon>
        <taxon>Caryophanaceae</taxon>
        <taxon>Sporosarcina</taxon>
    </lineage>
</organism>